<feature type="region of interest" description="Disordered" evidence="1">
    <location>
        <begin position="1"/>
        <end position="152"/>
    </location>
</feature>
<accession>A0A8H6FIT9</accession>
<proteinExistence type="predicted"/>
<evidence type="ECO:0000256" key="1">
    <source>
        <dbReference type="SAM" id="MobiDB-lite"/>
    </source>
</evidence>
<dbReference type="GeneID" id="59335772"/>
<feature type="compositionally biased region" description="Low complexity" evidence="1">
    <location>
        <begin position="86"/>
        <end position="107"/>
    </location>
</feature>
<feature type="compositionally biased region" description="Polar residues" evidence="1">
    <location>
        <begin position="73"/>
        <end position="85"/>
    </location>
</feature>
<gene>
    <name evidence="2" type="ORF">HO133_007373</name>
</gene>
<sequence length="278" mass="29771">MRGYNYARSDPFQQLQQSHKPVYLSPSYDFTSNGSAHYPHNTSTGTTPTWSEAANPPAPAPVDGPEDHASFYHLTSATPTTSPYKPSNHTNSSTSAHSPIPPSAKSVNPPPPAASANPPSDRSRQYRARLGAVNGVRTASKQTVGKATTAQLPDNPCPICGLGHKRPYHLESHFIGCAESHGNPEGYFWNELLVYKRRVRSARERDQARNGAGHGGGKRARVEEGDETPRGEGGGGGGKRARVAGGGLRFGEALSVALGYEDLLSLAERVHRSCFFDG</sequence>
<dbReference type="AlphaFoldDB" id="A0A8H6FIT9"/>
<protein>
    <submittedName>
        <fullName evidence="2">Uncharacterized protein</fullName>
    </submittedName>
</protein>
<feature type="compositionally biased region" description="Polar residues" evidence="1">
    <location>
        <begin position="137"/>
        <end position="152"/>
    </location>
</feature>
<organism evidence="2 3">
    <name type="scientific">Letharia lupina</name>
    <dbReference type="NCBI Taxonomy" id="560253"/>
    <lineage>
        <taxon>Eukaryota</taxon>
        <taxon>Fungi</taxon>
        <taxon>Dikarya</taxon>
        <taxon>Ascomycota</taxon>
        <taxon>Pezizomycotina</taxon>
        <taxon>Lecanoromycetes</taxon>
        <taxon>OSLEUM clade</taxon>
        <taxon>Lecanoromycetidae</taxon>
        <taxon>Lecanorales</taxon>
        <taxon>Lecanorineae</taxon>
        <taxon>Parmeliaceae</taxon>
        <taxon>Letharia</taxon>
    </lineage>
</organism>
<name>A0A8H6FIT9_9LECA</name>
<evidence type="ECO:0000313" key="2">
    <source>
        <dbReference type="EMBL" id="KAF6229257.1"/>
    </source>
</evidence>
<comment type="caution">
    <text evidence="2">The sequence shown here is derived from an EMBL/GenBank/DDBJ whole genome shotgun (WGS) entry which is preliminary data.</text>
</comment>
<dbReference type="EMBL" id="JACCJB010000003">
    <property type="protein sequence ID" value="KAF6229257.1"/>
    <property type="molecule type" value="Genomic_DNA"/>
</dbReference>
<feature type="region of interest" description="Disordered" evidence="1">
    <location>
        <begin position="203"/>
        <end position="240"/>
    </location>
</feature>
<keyword evidence="3" id="KW-1185">Reference proteome</keyword>
<feature type="compositionally biased region" description="Polar residues" evidence="1">
    <location>
        <begin position="28"/>
        <end position="52"/>
    </location>
</feature>
<evidence type="ECO:0000313" key="3">
    <source>
        <dbReference type="Proteomes" id="UP000593566"/>
    </source>
</evidence>
<dbReference type="RefSeq" id="XP_037156899.1">
    <property type="nucleotide sequence ID" value="XM_037298264.1"/>
</dbReference>
<feature type="compositionally biased region" description="Gly residues" evidence="1">
    <location>
        <begin position="231"/>
        <end position="240"/>
    </location>
</feature>
<dbReference type="Proteomes" id="UP000593566">
    <property type="component" value="Unassembled WGS sequence"/>
</dbReference>
<reference evidence="2 3" key="1">
    <citation type="journal article" date="2020" name="Genomics">
        <title>Complete, high-quality genomes from long-read metagenomic sequencing of two wolf lichen thalli reveals enigmatic genome architecture.</title>
        <authorList>
            <person name="McKenzie S.K."/>
            <person name="Walston R.F."/>
            <person name="Allen J.L."/>
        </authorList>
    </citation>
    <scope>NUCLEOTIDE SEQUENCE [LARGE SCALE GENOMIC DNA]</scope>
    <source>
        <strain evidence="2">WasteWater1</strain>
    </source>
</reference>
<feature type="compositionally biased region" description="Basic and acidic residues" evidence="1">
    <location>
        <begin position="220"/>
        <end position="230"/>
    </location>
</feature>